<feature type="non-terminal residue" evidence="1">
    <location>
        <position position="94"/>
    </location>
</feature>
<dbReference type="EMBL" id="BARS01028304">
    <property type="protein sequence ID" value="GAG06869.1"/>
    <property type="molecule type" value="Genomic_DNA"/>
</dbReference>
<organism evidence="1">
    <name type="scientific">marine sediment metagenome</name>
    <dbReference type="NCBI Taxonomy" id="412755"/>
    <lineage>
        <taxon>unclassified sequences</taxon>
        <taxon>metagenomes</taxon>
        <taxon>ecological metagenomes</taxon>
    </lineage>
</organism>
<reference evidence="1" key="1">
    <citation type="journal article" date="2014" name="Front. Microbiol.">
        <title>High frequency of phylogenetically diverse reductive dehalogenase-homologous genes in deep subseafloor sedimentary metagenomes.</title>
        <authorList>
            <person name="Kawai M."/>
            <person name="Futagami T."/>
            <person name="Toyoda A."/>
            <person name="Takaki Y."/>
            <person name="Nishi S."/>
            <person name="Hori S."/>
            <person name="Arai W."/>
            <person name="Tsubouchi T."/>
            <person name="Morono Y."/>
            <person name="Uchiyama I."/>
            <person name="Ito T."/>
            <person name="Fujiyama A."/>
            <person name="Inagaki F."/>
            <person name="Takami H."/>
        </authorList>
    </citation>
    <scope>NUCLEOTIDE SEQUENCE</scope>
    <source>
        <strain evidence="1">Expedition CK06-06</strain>
    </source>
</reference>
<proteinExistence type="predicted"/>
<comment type="caution">
    <text evidence="1">The sequence shown here is derived from an EMBL/GenBank/DDBJ whole genome shotgun (WGS) entry which is preliminary data.</text>
</comment>
<gene>
    <name evidence="1" type="ORF">S01H1_44374</name>
</gene>
<dbReference type="AlphaFoldDB" id="X0UM66"/>
<evidence type="ECO:0000313" key="1">
    <source>
        <dbReference type="EMBL" id="GAG06869.1"/>
    </source>
</evidence>
<accession>X0UM66</accession>
<name>X0UM66_9ZZZZ</name>
<sequence>MLLASIVLVSATLARAGVGDPQTKADHPWYPGELSCSTWDRLFQTQNDLYTRVTGRKTDTDEDKVLAAWYWRNLNVHHTTIAAEDLTDQGYAKV</sequence>
<protein>
    <submittedName>
        <fullName evidence="1">Uncharacterized protein</fullName>
    </submittedName>
</protein>